<dbReference type="PANTHER" id="PTHR43493">
    <property type="entry name" value="DNA GYRASE/TOPOISOMERASE SUBUNIT A"/>
    <property type="match status" value="1"/>
</dbReference>
<evidence type="ECO:0000256" key="10">
    <source>
        <dbReference type="PROSITE-ProRule" id="PRU01384"/>
    </source>
</evidence>
<gene>
    <name evidence="9" type="primary">gyrA</name>
    <name evidence="14" type="ORF">L21SP2_3506</name>
</gene>
<dbReference type="RefSeq" id="WP_024269728.1">
    <property type="nucleotide sequence ID" value="NC_023035.1"/>
</dbReference>
<dbReference type="Gene3D" id="3.90.199.10">
    <property type="entry name" value="Topoisomerase II, domain 5"/>
    <property type="match status" value="1"/>
</dbReference>
<dbReference type="SUPFAM" id="SSF56719">
    <property type="entry name" value="Type II DNA topoisomerase"/>
    <property type="match status" value="1"/>
</dbReference>
<dbReference type="FunFam" id="3.30.1360.40:FF:000002">
    <property type="entry name" value="DNA gyrase subunit A"/>
    <property type="match status" value="1"/>
</dbReference>
<feature type="active site" description="O-(5'-phospho-DNA)-tyrosine intermediate" evidence="9 10">
    <location>
        <position position="122"/>
    </location>
</feature>
<dbReference type="KEGG" id="slr:L21SP2_3506"/>
<dbReference type="NCBIfam" id="NF004043">
    <property type="entry name" value="PRK05560.1"/>
    <property type="match status" value="1"/>
</dbReference>
<evidence type="ECO:0000256" key="8">
    <source>
        <dbReference type="ARBA" id="ARBA00063644"/>
    </source>
</evidence>
<dbReference type="GO" id="GO:0034335">
    <property type="term" value="F:DNA negative supercoiling activity"/>
    <property type="evidence" value="ECO:0007669"/>
    <property type="project" value="UniProtKB-ARBA"/>
</dbReference>
<keyword evidence="9" id="KW-0963">Cytoplasm</keyword>
<feature type="region of interest" description="Disordered" evidence="12">
    <location>
        <begin position="804"/>
        <end position="827"/>
    </location>
</feature>
<dbReference type="InterPro" id="IPR013757">
    <property type="entry name" value="Topo_IIA_A_a_sf"/>
</dbReference>
<dbReference type="InterPro" id="IPR013758">
    <property type="entry name" value="Topo_IIA_A/C_ab"/>
</dbReference>
<keyword evidence="15" id="KW-1185">Reference proteome</keyword>
<feature type="coiled-coil region" evidence="11">
    <location>
        <begin position="436"/>
        <end position="463"/>
    </location>
</feature>
<dbReference type="AlphaFoldDB" id="V5WLJ9"/>
<dbReference type="FunFam" id="2.120.10.90:FF:000005">
    <property type="entry name" value="DNA topoisomerase 4 subunit A"/>
    <property type="match status" value="1"/>
</dbReference>
<evidence type="ECO:0000256" key="6">
    <source>
        <dbReference type="ARBA" id="ARBA00023125"/>
    </source>
</evidence>
<evidence type="ECO:0000256" key="11">
    <source>
        <dbReference type="SAM" id="Coils"/>
    </source>
</evidence>
<dbReference type="GO" id="GO:0006265">
    <property type="term" value="P:DNA topological change"/>
    <property type="evidence" value="ECO:0007669"/>
    <property type="project" value="UniProtKB-UniRule"/>
</dbReference>
<evidence type="ECO:0000313" key="15">
    <source>
        <dbReference type="Proteomes" id="UP000018680"/>
    </source>
</evidence>
<proteinExistence type="inferred from homology"/>
<evidence type="ECO:0000256" key="4">
    <source>
        <dbReference type="ARBA" id="ARBA00022840"/>
    </source>
</evidence>
<dbReference type="NCBIfam" id="TIGR01063">
    <property type="entry name" value="gyrA"/>
    <property type="match status" value="1"/>
</dbReference>
<dbReference type="InterPro" id="IPR050220">
    <property type="entry name" value="Type_II_DNA_Topoisomerases"/>
</dbReference>
<sequence length="827" mass="91787">MEAQQGRVIPVAIEDEVKKSYLNYAMSVIVSRALPDVRDGLKPVHRRILFGMNEMGLRSDRAPKKSARIVGDVLGKYHPHGDMSVYDALVRLAQNFSMRYPLVNGQGNFGSVDGDPPAAMRYTEARMAKLAEDMLKDIKKETVNFVSNYDDSMEEPEVLPAALPYLLANGASGIAVGMATNIPPHNLNEIASAVEAYIQNPEITIDELMEHITGPDFPTGGIIFGTKGVRQAYKTGRGKITIRSKVSVETTKSGKDVIIVHELPYQVNKANLVMKIAEYIRDKKIEGISDLRDESDRNGLRVVIELKKGISPKIILNQLFNQTQLQVNFNVNALALVDGKPQLLNLKDMIVHFVNHRREVIIRRTKYDLRKAEERAHVLEGLKIALANIDEVIKTIKESENVGVARTRLMDRFMLSEIQAQAILDMRLQKLTSLETQKILEELEQLNALISELKELLASEEKILGVISDETNDLAGRFSQARRTEKVIDEIEEINIEDLIQKEDMVVIISHKGYIKRVPVTSYRVQGRGGKGMAASKLRDDDFIENIFIASTHDYILIISSEAKAYYLKVHEIPEGSRTSKGSHIRSLLSISANEDVAAVVALQDFRDDQFIFMATARGMVKKVSTSDFSNARARGIIAMAMKGDDKIVSAILTSENRDIILATRTGVGLRFSEEEVRPMGRTAQGVSGIRLAPGDEIAGAVEANPEFHVLFITEYGNGKRMTPDDLMPHGRNTKGQIIYTTSDRTGEVVGILNVLEDDEIMVVTSGGTSIKMKASTVAIQGRTAQGVRVFDIEKPDVVVGLDRVAREEEPEKESKLSKMDPGETPE</sequence>
<comment type="catalytic activity">
    <reaction evidence="1 9 10">
        <text>ATP-dependent breakage, passage and rejoining of double-stranded DNA.</text>
        <dbReference type="EC" id="5.6.2.2"/>
    </reaction>
</comment>
<dbReference type="FunFam" id="1.10.268.10:FF:000001">
    <property type="entry name" value="DNA gyrase subunit A"/>
    <property type="match status" value="1"/>
</dbReference>
<dbReference type="NCBIfam" id="NF004044">
    <property type="entry name" value="PRK05561.1"/>
    <property type="match status" value="1"/>
</dbReference>
<evidence type="ECO:0000313" key="14">
    <source>
        <dbReference type="EMBL" id="AHC16842.1"/>
    </source>
</evidence>
<feature type="domain" description="Topo IIA-type catalytic" evidence="13">
    <location>
        <begin position="34"/>
        <end position="499"/>
    </location>
</feature>
<comment type="similarity">
    <text evidence="2 9">Belongs to the type II topoisomerase GyrA/ParC subunit family.</text>
</comment>
<evidence type="ECO:0000256" key="9">
    <source>
        <dbReference type="HAMAP-Rule" id="MF_01897"/>
    </source>
</evidence>
<comment type="subunit">
    <text evidence="8">Heterotetramer composed of ParC and ParE.</text>
</comment>
<dbReference type="InterPro" id="IPR005743">
    <property type="entry name" value="GyrA"/>
</dbReference>
<dbReference type="GO" id="GO:0005524">
    <property type="term" value="F:ATP binding"/>
    <property type="evidence" value="ECO:0007669"/>
    <property type="project" value="UniProtKB-UniRule"/>
</dbReference>
<dbReference type="SUPFAM" id="SSF101904">
    <property type="entry name" value="GyrA/ParC C-terminal domain-like"/>
    <property type="match status" value="1"/>
</dbReference>
<dbReference type="EC" id="5.6.2.2" evidence="9"/>
<dbReference type="InterPro" id="IPR013760">
    <property type="entry name" value="Topo_IIA-like_dom_sf"/>
</dbReference>
<evidence type="ECO:0000256" key="3">
    <source>
        <dbReference type="ARBA" id="ARBA00022741"/>
    </source>
</evidence>
<protein>
    <recommendedName>
        <fullName evidence="9">DNA gyrase subunit A</fullName>
        <ecNumber evidence="9">5.6.2.2</ecNumber>
    </recommendedName>
</protein>
<organism evidence="14 15">
    <name type="scientific">Salinispira pacifica</name>
    <dbReference type="NCBI Taxonomy" id="1307761"/>
    <lineage>
        <taxon>Bacteria</taxon>
        <taxon>Pseudomonadati</taxon>
        <taxon>Spirochaetota</taxon>
        <taxon>Spirochaetia</taxon>
        <taxon>Spirochaetales</taxon>
        <taxon>Spirochaetaceae</taxon>
        <taxon>Salinispira</taxon>
    </lineage>
</organism>
<dbReference type="Gene3D" id="1.10.268.10">
    <property type="entry name" value="Topoisomerase, domain 3"/>
    <property type="match status" value="1"/>
</dbReference>
<dbReference type="FunFam" id="3.90.199.10:FF:000001">
    <property type="entry name" value="DNA gyrase subunit A"/>
    <property type="match status" value="1"/>
</dbReference>
<dbReference type="GO" id="GO:0009330">
    <property type="term" value="C:DNA topoisomerase type II (double strand cut, ATP-hydrolyzing) complex"/>
    <property type="evidence" value="ECO:0007669"/>
    <property type="project" value="TreeGrafter"/>
</dbReference>
<keyword evidence="4 9" id="KW-0067">ATP-binding</keyword>
<evidence type="ECO:0000256" key="7">
    <source>
        <dbReference type="ARBA" id="ARBA00023235"/>
    </source>
</evidence>
<evidence type="ECO:0000256" key="2">
    <source>
        <dbReference type="ARBA" id="ARBA00008263"/>
    </source>
</evidence>
<dbReference type="InterPro" id="IPR006691">
    <property type="entry name" value="GyrA/parC_rep"/>
</dbReference>
<dbReference type="HAMAP" id="MF_01897">
    <property type="entry name" value="GyrA"/>
    <property type="match status" value="1"/>
</dbReference>
<dbReference type="EMBL" id="CP006939">
    <property type="protein sequence ID" value="AHC16842.1"/>
    <property type="molecule type" value="Genomic_DNA"/>
</dbReference>
<dbReference type="PROSITE" id="PS52040">
    <property type="entry name" value="TOPO_IIA"/>
    <property type="match status" value="1"/>
</dbReference>
<dbReference type="eggNOG" id="COG0188">
    <property type="taxonomic scope" value="Bacteria"/>
</dbReference>
<evidence type="ECO:0000256" key="12">
    <source>
        <dbReference type="SAM" id="MobiDB-lite"/>
    </source>
</evidence>
<dbReference type="Gene3D" id="3.30.1360.40">
    <property type="match status" value="1"/>
</dbReference>
<dbReference type="PANTHER" id="PTHR43493:SF5">
    <property type="entry name" value="DNA GYRASE SUBUNIT A, CHLOROPLASTIC_MITOCHONDRIAL"/>
    <property type="match status" value="1"/>
</dbReference>
<dbReference type="GO" id="GO:0003677">
    <property type="term" value="F:DNA binding"/>
    <property type="evidence" value="ECO:0007669"/>
    <property type="project" value="UniProtKB-UniRule"/>
</dbReference>
<dbReference type="GO" id="GO:0005737">
    <property type="term" value="C:cytoplasm"/>
    <property type="evidence" value="ECO:0007669"/>
    <property type="project" value="UniProtKB-SubCell"/>
</dbReference>
<feature type="short sequence motif" description="GyrA-box" evidence="9">
    <location>
        <begin position="526"/>
        <end position="532"/>
    </location>
</feature>
<dbReference type="InterPro" id="IPR002205">
    <property type="entry name" value="Topo_IIA_dom_A"/>
</dbReference>
<dbReference type="HOGENOM" id="CLU_002977_6_1_12"/>
<keyword evidence="6 9" id="KW-0238">DNA-binding</keyword>
<dbReference type="Pfam" id="PF00521">
    <property type="entry name" value="DNA_topoisoIV"/>
    <property type="match status" value="1"/>
</dbReference>
<dbReference type="InterPro" id="IPR035516">
    <property type="entry name" value="Gyrase/topoIV_suA_C"/>
</dbReference>
<dbReference type="Gene3D" id="2.120.10.90">
    <property type="entry name" value="DNA gyrase/topoisomerase IV, subunit A, C-terminal"/>
    <property type="match status" value="1"/>
</dbReference>
<dbReference type="GO" id="GO:0005694">
    <property type="term" value="C:chromosome"/>
    <property type="evidence" value="ECO:0007669"/>
    <property type="project" value="InterPro"/>
</dbReference>
<dbReference type="STRING" id="1307761.L21SP2_3506"/>
<keyword evidence="7 9" id="KW-0413">Isomerase</keyword>
<dbReference type="SMART" id="SM00434">
    <property type="entry name" value="TOP4c"/>
    <property type="match status" value="1"/>
</dbReference>
<comment type="subcellular location">
    <subcellularLocation>
        <location evidence="9">Cytoplasm</location>
    </subcellularLocation>
</comment>
<comment type="miscellaneous">
    <text evidence="9">Few gyrases are as efficient as E.coli at forming negative supercoils. Not all organisms have 2 type II topoisomerases; in organisms with a single type II topoisomerase this enzyme also has to decatenate newly replicated chromosomes.</text>
</comment>
<evidence type="ECO:0000256" key="1">
    <source>
        <dbReference type="ARBA" id="ARBA00000185"/>
    </source>
</evidence>
<reference evidence="14 15" key="1">
    <citation type="journal article" date="2015" name="Stand. Genomic Sci.">
        <title>Complete genome sequence and description of Salinispira pacifica gen. nov., sp. nov., a novel spirochaete isolated form a hypersaline microbial mat.</title>
        <authorList>
            <person name="Ben Hania W."/>
            <person name="Joseph M."/>
            <person name="Schumann P."/>
            <person name="Bunk B."/>
            <person name="Fiebig A."/>
            <person name="Sproer C."/>
            <person name="Klenk H.P."/>
            <person name="Fardeau M.L."/>
            <person name="Spring S."/>
        </authorList>
    </citation>
    <scope>NUCLEOTIDE SEQUENCE [LARGE SCALE GENOMIC DNA]</scope>
    <source>
        <strain evidence="14 15">L21-RPul-D2</strain>
    </source>
</reference>
<name>V5WLJ9_9SPIO</name>
<comment type="subunit">
    <text evidence="9">Heterotetramer, composed of two GyrA and two GyrB chains. In the heterotetramer, GyrA contains the active site tyrosine that forms a transient covalent intermediate with DNA, while GyrB binds cofactors and catalyzes ATP hydrolysis.</text>
</comment>
<evidence type="ECO:0000259" key="13">
    <source>
        <dbReference type="PROSITE" id="PS52040"/>
    </source>
</evidence>
<dbReference type="CDD" id="cd00187">
    <property type="entry name" value="TOP4c"/>
    <property type="match status" value="1"/>
</dbReference>
<dbReference type="OrthoDB" id="9806486at2"/>
<dbReference type="GO" id="GO:0006261">
    <property type="term" value="P:DNA-templated DNA replication"/>
    <property type="evidence" value="ECO:0007669"/>
    <property type="project" value="UniProtKB-UniRule"/>
</dbReference>
<dbReference type="Pfam" id="PF03989">
    <property type="entry name" value="DNA_gyraseA_C"/>
    <property type="match status" value="6"/>
</dbReference>
<evidence type="ECO:0000256" key="5">
    <source>
        <dbReference type="ARBA" id="ARBA00023029"/>
    </source>
</evidence>
<keyword evidence="3 9" id="KW-0547">Nucleotide-binding</keyword>
<dbReference type="Proteomes" id="UP000018680">
    <property type="component" value="Chromosome"/>
</dbReference>
<keyword evidence="5 9" id="KW-0799">Topoisomerase</keyword>
<dbReference type="PATRIC" id="fig|1307761.3.peg.3495"/>
<keyword evidence="11" id="KW-0175">Coiled coil</keyword>
<accession>V5WLJ9</accession>
<comment type="function">
    <text evidence="9">A type II topoisomerase that negatively supercoils closed circular double-stranded (ds) DNA in an ATP-dependent manner to modulate DNA topology and maintain chromosomes in an underwound state. Negative supercoiling favors strand separation, and DNA replication, transcription, recombination and repair, all of which involve strand separation. Also able to catalyze the interconversion of other topological isomers of dsDNA rings, including catenanes and knotted rings. Type II topoisomerases break and join 2 DNA strands simultaneously in an ATP-dependent manner.</text>
</comment>